<name>A0ABV9M1N1_9ALTE</name>
<dbReference type="PIRSF" id="PIRSF026631">
    <property type="entry name" value="UCP026631"/>
    <property type="match status" value="1"/>
</dbReference>
<feature type="transmembrane region" description="Helical" evidence="1">
    <location>
        <begin position="427"/>
        <end position="449"/>
    </location>
</feature>
<evidence type="ECO:0000313" key="4">
    <source>
        <dbReference type="Proteomes" id="UP001595897"/>
    </source>
</evidence>
<keyword evidence="1" id="KW-1133">Transmembrane helix</keyword>
<dbReference type="RefSeq" id="WP_382410122.1">
    <property type="nucleotide sequence ID" value="NZ_JBHSGU010000017.1"/>
</dbReference>
<feature type="transmembrane region" description="Helical" evidence="1">
    <location>
        <begin position="36"/>
        <end position="59"/>
    </location>
</feature>
<comment type="caution">
    <text evidence="3">The sequence shown here is derived from an EMBL/GenBank/DDBJ whole genome shotgun (WGS) entry which is preliminary data.</text>
</comment>
<accession>A0ABV9M1N1</accession>
<protein>
    <submittedName>
        <fullName evidence="3">PH domain-containing protein</fullName>
    </submittedName>
</protein>
<feature type="transmembrane region" description="Helical" evidence="1">
    <location>
        <begin position="261"/>
        <end position="292"/>
    </location>
</feature>
<feature type="transmembrane region" description="Helical" evidence="1">
    <location>
        <begin position="71"/>
        <end position="97"/>
    </location>
</feature>
<dbReference type="InterPro" id="IPR014529">
    <property type="entry name" value="UCP026631"/>
</dbReference>
<reference evidence="4" key="1">
    <citation type="journal article" date="2019" name="Int. J. Syst. Evol. Microbiol.">
        <title>The Global Catalogue of Microorganisms (GCM) 10K type strain sequencing project: providing services to taxonomists for standard genome sequencing and annotation.</title>
        <authorList>
            <consortium name="The Broad Institute Genomics Platform"/>
            <consortium name="The Broad Institute Genome Sequencing Center for Infectious Disease"/>
            <person name="Wu L."/>
            <person name="Ma J."/>
        </authorList>
    </citation>
    <scope>NUCLEOTIDE SEQUENCE [LARGE SCALE GENOMIC DNA]</scope>
    <source>
        <strain evidence="4">KACC 12507</strain>
    </source>
</reference>
<dbReference type="PANTHER" id="PTHR34473:SF2">
    <property type="entry name" value="UPF0699 TRANSMEMBRANE PROTEIN YDBT"/>
    <property type="match status" value="1"/>
</dbReference>
<evidence type="ECO:0000313" key="3">
    <source>
        <dbReference type="EMBL" id="MFC4701543.1"/>
    </source>
</evidence>
<dbReference type="PANTHER" id="PTHR34473">
    <property type="entry name" value="UPF0699 TRANSMEMBRANE PROTEIN YDBS"/>
    <property type="match status" value="1"/>
</dbReference>
<feature type="domain" description="YdbS-like PH" evidence="2">
    <location>
        <begin position="448"/>
        <end position="521"/>
    </location>
</feature>
<gene>
    <name evidence="3" type="ORF">ACFO4O_15405</name>
</gene>
<feature type="domain" description="YdbS-like PH" evidence="2">
    <location>
        <begin position="92"/>
        <end position="169"/>
    </location>
</feature>
<evidence type="ECO:0000259" key="2">
    <source>
        <dbReference type="Pfam" id="PF03703"/>
    </source>
</evidence>
<dbReference type="Proteomes" id="UP001595897">
    <property type="component" value="Unassembled WGS sequence"/>
</dbReference>
<dbReference type="Pfam" id="PF03703">
    <property type="entry name" value="bPH_2"/>
    <property type="match status" value="2"/>
</dbReference>
<evidence type="ECO:0000256" key="1">
    <source>
        <dbReference type="SAM" id="Phobius"/>
    </source>
</evidence>
<proteinExistence type="predicted"/>
<dbReference type="EMBL" id="JBHSGU010000017">
    <property type="protein sequence ID" value="MFC4701543.1"/>
    <property type="molecule type" value="Genomic_DNA"/>
</dbReference>
<keyword evidence="4" id="KW-1185">Reference proteome</keyword>
<keyword evidence="1" id="KW-0812">Transmembrane</keyword>
<feature type="transmembrane region" description="Helical" evidence="1">
    <location>
        <begin position="400"/>
        <end position="421"/>
    </location>
</feature>
<dbReference type="InterPro" id="IPR005182">
    <property type="entry name" value="YdbS-like_PH"/>
</dbReference>
<organism evidence="3 4">
    <name type="scientific">Glaciecola siphonariae</name>
    <dbReference type="NCBI Taxonomy" id="521012"/>
    <lineage>
        <taxon>Bacteria</taxon>
        <taxon>Pseudomonadati</taxon>
        <taxon>Pseudomonadota</taxon>
        <taxon>Gammaproteobacteria</taxon>
        <taxon>Alteromonadales</taxon>
        <taxon>Alteromonadaceae</taxon>
        <taxon>Glaciecola</taxon>
    </lineage>
</organism>
<keyword evidence="1" id="KW-0472">Membrane</keyword>
<sequence>MNEQIDIDSLDTSVESEKQLAKEIASDDWLRVSPIAILYFFVKTLAALSNFLIYLLPVFALNFSKVKAQPLLFIGAALGLMVIVMIGAVVKYLFYFYRLSADRVEIRQGMIKKSHLDLPFGKIQNVKIIQPFYYRFSDYSILELDTAGSAQQEANIVAIRLPIAESFKQKVQAVFADVSADNPSLSGDAGQSHKIIGEQEEILNRRSIKDLVVHGITNNRVWIFLGFLAPFYNVISENIGQIFSVIGLDISSYLNYESQTLWVFILHVLSVAMVIMLFIVLFSIVGSIFVFYDYRLSRSGQRYIRRSGLLTKQEISMNVSRIQRAVFQQDWLDIIIGRVNLRFEQNSAGIAGGNQAAQINSANKLIVPSVYPQQADELAQDVFDVQALFNLHFQSISPRYILRLLLFPCLPIFIALAALATTQEFSLTGWIVVMVIMGLMTGLCTLRWYRWGIAKDEDFLYIRKGLFGRDFIVFPIAKMQQTKFTQTLLMRARGLATLKFVLASGGMKVPYLPAEQVTSIIDEALLKVARDKPAWM</sequence>